<dbReference type="InterPro" id="IPR033434">
    <property type="entry name" value="MucB/RseB_N"/>
</dbReference>
<dbReference type="Pfam" id="PF17188">
    <property type="entry name" value="MucB_RseB_C"/>
    <property type="match status" value="1"/>
</dbReference>
<reference evidence="8" key="1">
    <citation type="submission" date="2022-07" db="EMBL/GenBank/DDBJ databases">
        <title>Characterization of the Novel Bacterium Alteromonas immobilis LMIT006 and Alteromonas gregis LMIT007.</title>
        <authorList>
            <person name="Lin X."/>
        </authorList>
    </citation>
    <scope>NUCLEOTIDE SEQUENCE</scope>
    <source>
        <strain evidence="8">LMIT007</strain>
    </source>
</reference>
<dbReference type="InterPro" id="IPR005588">
    <property type="entry name" value="MucB_RseB"/>
</dbReference>
<evidence type="ECO:0000313" key="8">
    <source>
        <dbReference type="EMBL" id="MCP3428950.1"/>
    </source>
</evidence>
<gene>
    <name evidence="8" type="ORF">NLF92_08325</name>
</gene>
<keyword evidence="3 5" id="KW-0732">Signal</keyword>
<evidence type="ECO:0000256" key="4">
    <source>
        <dbReference type="ARBA" id="ARBA00022764"/>
    </source>
</evidence>
<feature type="domain" description="MucB/RseB C-terminal" evidence="7">
    <location>
        <begin position="270"/>
        <end position="362"/>
    </location>
</feature>
<dbReference type="InterPro" id="IPR038484">
    <property type="entry name" value="MucB/RseB_C_sf"/>
</dbReference>
<dbReference type="RefSeq" id="WP_254100754.1">
    <property type="nucleotide sequence ID" value="NZ_JANATA010000013.1"/>
</dbReference>
<dbReference type="GO" id="GO:0045152">
    <property type="term" value="F:antisigma factor binding"/>
    <property type="evidence" value="ECO:0007669"/>
    <property type="project" value="TreeGrafter"/>
</dbReference>
<evidence type="ECO:0000256" key="5">
    <source>
        <dbReference type="SAM" id="SignalP"/>
    </source>
</evidence>
<comment type="subcellular location">
    <subcellularLocation>
        <location evidence="1">Periplasm</location>
    </subcellularLocation>
</comment>
<organism evidence="8 9">
    <name type="scientific">Opacimonas viscosa</name>
    <dbReference type="NCBI Taxonomy" id="2961944"/>
    <lineage>
        <taxon>Bacteria</taxon>
        <taxon>Pseudomonadati</taxon>
        <taxon>Pseudomonadota</taxon>
        <taxon>Gammaproteobacteria</taxon>
        <taxon>Alteromonadales</taxon>
        <taxon>Alteromonadaceae</taxon>
        <taxon>Opacimonas</taxon>
    </lineage>
</organism>
<dbReference type="GO" id="GO:0030288">
    <property type="term" value="C:outer membrane-bounded periplasmic space"/>
    <property type="evidence" value="ECO:0007669"/>
    <property type="project" value="TreeGrafter"/>
</dbReference>
<dbReference type="PIRSF" id="PIRSF005427">
    <property type="entry name" value="RseB"/>
    <property type="match status" value="1"/>
</dbReference>
<dbReference type="AlphaFoldDB" id="A0AA42BLM5"/>
<evidence type="ECO:0000256" key="3">
    <source>
        <dbReference type="ARBA" id="ARBA00022729"/>
    </source>
</evidence>
<proteinExistence type="inferred from homology"/>
<evidence type="ECO:0000259" key="7">
    <source>
        <dbReference type="Pfam" id="PF17188"/>
    </source>
</evidence>
<keyword evidence="9" id="KW-1185">Reference proteome</keyword>
<dbReference type="Gene3D" id="3.30.200.100">
    <property type="entry name" value="MucB/RseB, C-terminal domain"/>
    <property type="match status" value="1"/>
</dbReference>
<evidence type="ECO:0000256" key="2">
    <source>
        <dbReference type="ARBA" id="ARBA00008150"/>
    </source>
</evidence>
<dbReference type="EMBL" id="JANATA010000013">
    <property type="protein sequence ID" value="MCP3428950.1"/>
    <property type="molecule type" value="Genomic_DNA"/>
</dbReference>
<feature type="signal peptide" evidence="5">
    <location>
        <begin position="1"/>
        <end position="29"/>
    </location>
</feature>
<dbReference type="GO" id="GO:0032885">
    <property type="term" value="P:regulation of polysaccharide biosynthetic process"/>
    <property type="evidence" value="ECO:0007669"/>
    <property type="project" value="TreeGrafter"/>
</dbReference>
<dbReference type="PANTHER" id="PTHR38782:SF1">
    <property type="entry name" value="SIGMA-E FACTOR REGULATORY PROTEIN RSEB"/>
    <property type="match status" value="1"/>
</dbReference>
<feature type="domain" description="MucB/RseB N-terminal" evidence="6">
    <location>
        <begin position="116"/>
        <end position="258"/>
    </location>
</feature>
<dbReference type="Proteomes" id="UP001165413">
    <property type="component" value="Unassembled WGS sequence"/>
</dbReference>
<comment type="similarity">
    <text evidence="2">Belongs to the RseB family.</text>
</comment>
<name>A0AA42BLM5_9ALTE</name>
<dbReference type="Pfam" id="PF03888">
    <property type="entry name" value="MucB_RseB"/>
    <property type="match status" value="1"/>
</dbReference>
<dbReference type="CDD" id="cd16327">
    <property type="entry name" value="RseB"/>
    <property type="match status" value="1"/>
</dbReference>
<comment type="caution">
    <text evidence="8">The sequence shown here is derived from an EMBL/GenBank/DDBJ whole genome shotgun (WGS) entry which is preliminary data.</text>
</comment>
<accession>A0AA42BLM5</accession>
<evidence type="ECO:0000313" key="9">
    <source>
        <dbReference type="Proteomes" id="UP001165413"/>
    </source>
</evidence>
<protein>
    <submittedName>
        <fullName evidence="8">MucB/RseB C-terminal domain-containing protein</fullName>
    </submittedName>
</protein>
<dbReference type="Gene3D" id="2.50.20.10">
    <property type="entry name" value="Lipoprotein localisation LolA/LolB/LppX"/>
    <property type="match status" value="1"/>
</dbReference>
<dbReference type="PANTHER" id="PTHR38782">
    <property type="match status" value="1"/>
</dbReference>
<evidence type="ECO:0000256" key="1">
    <source>
        <dbReference type="ARBA" id="ARBA00004418"/>
    </source>
</evidence>
<dbReference type="InterPro" id="IPR033436">
    <property type="entry name" value="MucB/RseB_C"/>
</dbReference>
<keyword evidence="4" id="KW-0574">Periplasm</keyword>
<feature type="chain" id="PRO_5041276388" evidence="5">
    <location>
        <begin position="30"/>
        <end position="367"/>
    </location>
</feature>
<sequence>MGLRTFPSGLLRAVFVCSLYLTSSTFAFSAVSQASSDNSIAKPPAVVEANAQEVLLKVSHAVNTLNYEASLVVFRPGSEPVPYIWRHGILPDMAVTESDHVNSSPKPKTLAPSTPTNNTVEYLNSLNGPGAQVVRVGNKVSFFEADKPAFALQQSHIHGPIPHNLIRNPAAIFAAYDVVLVGKSRVTGKAALHFRVLSKDGSRYSYALWVDSETYLPLKLNTLTLKGEVLEQVQVTNLVITDSVHADFLKLEAQQLPQVRHINPPKEFALKWSITSLPVGMKEVKRDIHRLAITGELVEYKLLSDGLVDVSIYLQKAGTVPQDDVLIRNQSETFLSRVRDGLQLTVVGKIPAPTANKIMEMIALSST</sequence>
<evidence type="ECO:0000259" key="6">
    <source>
        <dbReference type="Pfam" id="PF03888"/>
    </source>
</evidence>